<evidence type="ECO:0000256" key="4">
    <source>
        <dbReference type="ARBA" id="ARBA00023180"/>
    </source>
</evidence>
<dbReference type="Gene3D" id="3.40.50.1820">
    <property type="entry name" value="alpha/beta hydrolase"/>
    <property type="match status" value="1"/>
</dbReference>
<keyword evidence="5" id="KW-0732">Signal</keyword>
<dbReference type="InterPro" id="IPR019826">
    <property type="entry name" value="Carboxylesterase_B_AS"/>
</dbReference>
<dbReference type="Proteomes" id="UP000001555">
    <property type="component" value="Unassembled WGS sequence"/>
</dbReference>
<dbReference type="VEuPathDB" id="VectorBase:ISCP_007276"/>
<dbReference type="GO" id="GO:0005615">
    <property type="term" value="C:extracellular space"/>
    <property type="evidence" value="ECO:0000318"/>
    <property type="project" value="GO_Central"/>
</dbReference>
<feature type="domain" description="Carboxylesterase type B" evidence="6">
    <location>
        <begin position="24"/>
        <end position="249"/>
    </location>
</feature>
<dbReference type="SUPFAM" id="SSF53474">
    <property type="entry name" value="alpha/beta-Hydrolases"/>
    <property type="match status" value="1"/>
</dbReference>
<dbReference type="PANTHER" id="PTHR43918:SF4">
    <property type="entry name" value="CARBOXYLIC ESTER HYDROLASE"/>
    <property type="match status" value="1"/>
</dbReference>
<keyword evidence="9" id="KW-1185">Reference proteome</keyword>
<reference evidence="8" key="2">
    <citation type="submission" date="2020-05" db="UniProtKB">
        <authorList>
            <consortium name="EnsemblMetazoa"/>
        </authorList>
    </citation>
    <scope>IDENTIFICATION</scope>
    <source>
        <strain evidence="8">wikel</strain>
    </source>
</reference>
<feature type="chain" id="PRO_5010753494" description="Carboxylic ester hydrolase" evidence="5">
    <location>
        <begin position="23"/>
        <end position="250"/>
    </location>
</feature>
<dbReference type="PROSITE" id="PS00122">
    <property type="entry name" value="CARBOXYLESTERASE_B_1"/>
    <property type="match status" value="1"/>
</dbReference>
<feature type="signal peptide" evidence="5">
    <location>
        <begin position="1"/>
        <end position="22"/>
    </location>
</feature>
<dbReference type="InterPro" id="IPR050654">
    <property type="entry name" value="AChE-related_enzymes"/>
</dbReference>
<keyword evidence="4" id="KW-0325">Glycoprotein</keyword>
<dbReference type="EMBL" id="ABJB011131901">
    <property type="status" value="NOT_ANNOTATED_CDS"/>
    <property type="molecule type" value="Genomic_DNA"/>
</dbReference>
<evidence type="ECO:0000256" key="2">
    <source>
        <dbReference type="ARBA" id="ARBA00022487"/>
    </source>
</evidence>
<feature type="non-terminal residue" evidence="7">
    <location>
        <position position="250"/>
    </location>
</feature>
<accession>B7QER0</accession>
<dbReference type="PROSITE" id="PS00941">
    <property type="entry name" value="CARBOXYLESTERASE_B_2"/>
    <property type="match status" value="1"/>
</dbReference>
<proteinExistence type="inferred from homology"/>
<dbReference type="PANTHER" id="PTHR43918">
    <property type="entry name" value="ACETYLCHOLINESTERASE"/>
    <property type="match status" value="1"/>
</dbReference>
<dbReference type="VEuPathDB" id="VectorBase:ISCW022256"/>
<evidence type="ECO:0000256" key="5">
    <source>
        <dbReference type="RuleBase" id="RU361235"/>
    </source>
</evidence>
<evidence type="ECO:0000259" key="6">
    <source>
        <dbReference type="Pfam" id="PF00135"/>
    </source>
</evidence>
<comment type="similarity">
    <text evidence="1 5">Belongs to the type-B carboxylesterase/lipase family.</text>
</comment>
<dbReference type="InterPro" id="IPR029058">
    <property type="entry name" value="AB_hydrolase_fold"/>
</dbReference>
<dbReference type="Pfam" id="PF00135">
    <property type="entry name" value="COesterase"/>
    <property type="match status" value="1"/>
</dbReference>
<dbReference type="InterPro" id="IPR002018">
    <property type="entry name" value="CarbesteraseB"/>
</dbReference>
<sequence length="250" mass="27258">VLRTVTAVVTVCMVCLARPAKSDVPIVHTDSGLVMGTRATVGDKRVDAFLGIPYAQPPVGDLRFRKPVPISPWKGTYNASSKPKPCWQLKLRFVENQTIDYSSASEDCLYLNVWRPSCTSTMSCEKKKSVIVFIHGGAFQWGDSSLFIYDAANFVALSDVVYVTFNYRLSILGFLSSDTPELPGNMGLWDQNLVLRWVKRNIGNFGGDANDITIDGQSAGGISAGLHAISPHSQGLFKRVIMSSGTSLSM</sequence>
<dbReference type="HOGENOM" id="CLU_006586_4_2_1"/>
<dbReference type="EC" id="3.1.1.-" evidence="5"/>
<evidence type="ECO:0000313" key="9">
    <source>
        <dbReference type="Proteomes" id="UP000001555"/>
    </source>
</evidence>
<dbReference type="VEuPathDB" id="VectorBase:ISCI022256"/>
<reference evidence="7 9" key="1">
    <citation type="submission" date="2008-03" db="EMBL/GenBank/DDBJ databases">
        <title>Annotation of Ixodes scapularis.</title>
        <authorList>
            <consortium name="Ixodes scapularis Genome Project Consortium"/>
            <person name="Caler E."/>
            <person name="Hannick L.I."/>
            <person name="Bidwell S."/>
            <person name="Joardar V."/>
            <person name="Thiagarajan M."/>
            <person name="Amedeo P."/>
            <person name="Galinsky K.J."/>
            <person name="Schobel S."/>
            <person name="Inman J."/>
            <person name="Hostetler J."/>
            <person name="Miller J."/>
            <person name="Hammond M."/>
            <person name="Megy K."/>
            <person name="Lawson D."/>
            <person name="Kodira C."/>
            <person name="Sutton G."/>
            <person name="Meyer J."/>
            <person name="Hill C.A."/>
            <person name="Birren B."/>
            <person name="Nene V."/>
            <person name="Collins F."/>
            <person name="Alarcon-Chaidez F."/>
            <person name="Wikel S."/>
            <person name="Strausberg R."/>
        </authorList>
    </citation>
    <scope>NUCLEOTIDE SEQUENCE [LARGE SCALE GENOMIC DNA]</scope>
    <source>
        <strain evidence="9">Wikel</strain>
        <strain evidence="7">Wikel colony</strain>
    </source>
</reference>
<dbReference type="AlphaFoldDB" id="B7QER0"/>
<dbReference type="EnsemblMetazoa" id="ISCW022256-RA">
    <property type="protein sequence ID" value="ISCW022256-PA"/>
    <property type="gene ID" value="ISCW022256"/>
</dbReference>
<dbReference type="OrthoDB" id="6512235at2759"/>
<gene>
    <name evidence="7" type="ORF">IscW_ISCW022256</name>
</gene>
<feature type="non-terminal residue" evidence="7">
    <location>
        <position position="1"/>
    </location>
</feature>
<dbReference type="GO" id="GO:0006581">
    <property type="term" value="P:acetylcholine catabolic process"/>
    <property type="evidence" value="ECO:0000318"/>
    <property type="project" value="GO_Central"/>
</dbReference>
<protein>
    <recommendedName>
        <fullName evidence="5">Carboxylic ester hydrolase</fullName>
        <ecNumber evidence="5">3.1.1.-</ecNumber>
    </recommendedName>
</protein>
<organism>
    <name type="scientific">Ixodes scapularis</name>
    <name type="common">Black-legged tick</name>
    <name type="synonym">Deer tick</name>
    <dbReference type="NCBI Taxonomy" id="6945"/>
    <lineage>
        <taxon>Eukaryota</taxon>
        <taxon>Metazoa</taxon>
        <taxon>Ecdysozoa</taxon>
        <taxon>Arthropoda</taxon>
        <taxon>Chelicerata</taxon>
        <taxon>Arachnida</taxon>
        <taxon>Acari</taxon>
        <taxon>Parasitiformes</taxon>
        <taxon>Ixodida</taxon>
        <taxon>Ixodoidea</taxon>
        <taxon>Ixodidae</taxon>
        <taxon>Ixodinae</taxon>
        <taxon>Ixodes</taxon>
    </lineage>
</organism>
<dbReference type="GO" id="GO:0019695">
    <property type="term" value="P:choline metabolic process"/>
    <property type="evidence" value="ECO:0000318"/>
    <property type="project" value="GO_Central"/>
</dbReference>
<dbReference type="PaxDb" id="6945-B7QER0"/>
<dbReference type="GO" id="GO:0003990">
    <property type="term" value="F:acetylcholinesterase activity"/>
    <property type="evidence" value="ECO:0000318"/>
    <property type="project" value="GO_Central"/>
</dbReference>
<evidence type="ECO:0000256" key="1">
    <source>
        <dbReference type="ARBA" id="ARBA00005964"/>
    </source>
</evidence>
<evidence type="ECO:0000256" key="3">
    <source>
        <dbReference type="ARBA" id="ARBA00022801"/>
    </source>
</evidence>
<dbReference type="EMBL" id="DS921995">
    <property type="protein sequence ID" value="EEC17332.1"/>
    <property type="molecule type" value="Genomic_DNA"/>
</dbReference>
<dbReference type="InParanoid" id="B7QER0"/>
<name>B7QER0_IXOSC</name>
<dbReference type="STRING" id="6945.B7QER0"/>
<evidence type="ECO:0000313" key="8">
    <source>
        <dbReference type="EnsemblMetazoa" id="ISCW022256-PA"/>
    </source>
</evidence>
<keyword evidence="2" id="KW-0719">Serine esterase</keyword>
<evidence type="ECO:0000313" key="7">
    <source>
        <dbReference type="EMBL" id="EEC17332.1"/>
    </source>
</evidence>
<dbReference type="GO" id="GO:0005886">
    <property type="term" value="C:plasma membrane"/>
    <property type="evidence" value="ECO:0000318"/>
    <property type="project" value="GO_Central"/>
</dbReference>
<keyword evidence="3 5" id="KW-0378">Hydrolase</keyword>
<dbReference type="InterPro" id="IPR019819">
    <property type="entry name" value="Carboxylesterase_B_CS"/>
</dbReference>